<dbReference type="STRING" id="641238.SAMN04490244_11292"/>
<dbReference type="EMBL" id="FOGU01000012">
    <property type="protein sequence ID" value="SES36323.1"/>
    <property type="molecule type" value="Genomic_DNA"/>
</dbReference>
<name>A0A1H9WSF3_9RHOB</name>
<organism evidence="1 2">
    <name type="scientific">Tranquillimonas rosea</name>
    <dbReference type="NCBI Taxonomy" id="641238"/>
    <lineage>
        <taxon>Bacteria</taxon>
        <taxon>Pseudomonadati</taxon>
        <taxon>Pseudomonadota</taxon>
        <taxon>Alphaproteobacteria</taxon>
        <taxon>Rhodobacterales</taxon>
        <taxon>Roseobacteraceae</taxon>
        <taxon>Tranquillimonas</taxon>
    </lineage>
</organism>
<dbReference type="Gene3D" id="3.20.10.10">
    <property type="entry name" value="D-amino Acid Aminotransferase, subunit A, domain 2"/>
    <property type="match status" value="1"/>
</dbReference>
<dbReference type="Proteomes" id="UP000198885">
    <property type="component" value="Unassembled WGS sequence"/>
</dbReference>
<keyword evidence="1" id="KW-0456">Lyase</keyword>
<evidence type="ECO:0000313" key="2">
    <source>
        <dbReference type="Proteomes" id="UP000198885"/>
    </source>
</evidence>
<sequence>MAVTAHPLPPTKDVWHLALSDTPVRSDDPWLRVKTSRRALYDAARAALPDGIDEMIFLNERQEVAEGAITSVFVERAGALITPPLESGCLPGVLRAQLLQSGRAREVVLAAEDLRNADRLFVGNALRGLVPAMLTG</sequence>
<dbReference type="AlphaFoldDB" id="A0A1H9WSF3"/>
<dbReference type="InterPro" id="IPR036038">
    <property type="entry name" value="Aminotransferase-like"/>
</dbReference>
<proteinExistence type="predicted"/>
<reference evidence="1 2" key="1">
    <citation type="submission" date="2016-10" db="EMBL/GenBank/DDBJ databases">
        <authorList>
            <person name="de Groot N.N."/>
        </authorList>
    </citation>
    <scope>NUCLEOTIDE SEQUENCE [LARGE SCALE GENOMIC DNA]</scope>
    <source>
        <strain evidence="1 2">DSM 23042</strain>
    </source>
</reference>
<keyword evidence="2" id="KW-1185">Reference proteome</keyword>
<dbReference type="InterPro" id="IPR043132">
    <property type="entry name" value="BCAT-like_C"/>
</dbReference>
<accession>A0A1H9WSF3</accession>
<dbReference type="SUPFAM" id="SSF56752">
    <property type="entry name" value="D-aminoacid aminotransferase-like PLP-dependent enzymes"/>
    <property type="match status" value="1"/>
</dbReference>
<protein>
    <submittedName>
        <fullName evidence="1">4-amino-4-deoxychorismate lyase</fullName>
    </submittedName>
</protein>
<dbReference type="InterPro" id="IPR001544">
    <property type="entry name" value="Aminotrans_IV"/>
</dbReference>
<dbReference type="GO" id="GO:0016829">
    <property type="term" value="F:lyase activity"/>
    <property type="evidence" value="ECO:0007669"/>
    <property type="project" value="UniProtKB-KW"/>
</dbReference>
<evidence type="ECO:0000313" key="1">
    <source>
        <dbReference type="EMBL" id="SES36323.1"/>
    </source>
</evidence>
<dbReference type="NCBIfam" id="NF005729">
    <property type="entry name" value="PRK07546.1-3"/>
    <property type="match status" value="1"/>
</dbReference>
<gene>
    <name evidence="1" type="ORF">SAMN04490244_11292</name>
</gene>
<dbReference type="Pfam" id="PF01063">
    <property type="entry name" value="Aminotran_4"/>
    <property type="match status" value="1"/>
</dbReference>